<sequence length="318" mass="35606">MAPTTRFGIALLKKLDRNRNGPENQWALVAHPTDFTARDAALYCATECNTTMSGWTILIQRGSVLQTARELHWKLVGILEFDNRNGPDVKMNMTELDQFVRWMDPHMNGCDPSGESGGWSSLKWVIRVLNILHEANKVKIPLPPALMGARIRERADYLVREEFRKKPATGVLVDDRGRTISPHWALVAHSTNFLTAETTVYQIVRTTTGWATRHKSNVYLPDAPTLIGVIDLGHINVPLTALSSHVVEVPPSKGGENPSALFLWDCAAWTIKVLYGLHEKGYYTLACPAQQVYSRVLERVGTLRAMRASANTMPIIHF</sequence>
<gene>
    <name evidence="1" type="ORF">JR316_0005779</name>
</gene>
<comment type="caution">
    <text evidence="1">The sequence shown here is derived from an EMBL/GenBank/DDBJ whole genome shotgun (WGS) entry which is preliminary data.</text>
</comment>
<reference evidence="1" key="1">
    <citation type="submission" date="2021-10" db="EMBL/GenBank/DDBJ databases">
        <title>Psilocybe cubensis genome.</title>
        <authorList>
            <person name="Mckernan K.J."/>
            <person name="Crawford S."/>
            <person name="Trippe A."/>
            <person name="Kane L.T."/>
            <person name="Mclaughlin S."/>
        </authorList>
    </citation>
    <scope>NUCLEOTIDE SEQUENCE</scope>
    <source>
        <strain evidence="1">MGC-MH-2018</strain>
    </source>
</reference>
<organism evidence="1 2">
    <name type="scientific">Psilocybe cubensis</name>
    <name type="common">Psychedelic mushroom</name>
    <name type="synonym">Stropharia cubensis</name>
    <dbReference type="NCBI Taxonomy" id="181762"/>
    <lineage>
        <taxon>Eukaryota</taxon>
        <taxon>Fungi</taxon>
        <taxon>Dikarya</taxon>
        <taxon>Basidiomycota</taxon>
        <taxon>Agaricomycotina</taxon>
        <taxon>Agaricomycetes</taxon>
        <taxon>Agaricomycetidae</taxon>
        <taxon>Agaricales</taxon>
        <taxon>Agaricineae</taxon>
        <taxon>Strophariaceae</taxon>
        <taxon>Psilocybe</taxon>
    </lineage>
</organism>
<proteinExistence type="predicted"/>
<dbReference type="EMBL" id="JAFIQS020000005">
    <property type="protein sequence ID" value="KAH9481257.1"/>
    <property type="molecule type" value="Genomic_DNA"/>
</dbReference>
<name>A0ACB8H0U2_PSICU</name>
<keyword evidence="2" id="KW-1185">Reference proteome</keyword>
<protein>
    <submittedName>
        <fullName evidence="1">Uncharacterized protein</fullName>
    </submittedName>
</protein>
<dbReference type="Proteomes" id="UP000664032">
    <property type="component" value="Unassembled WGS sequence"/>
</dbReference>
<accession>A0ACB8H0U2</accession>
<evidence type="ECO:0000313" key="2">
    <source>
        <dbReference type="Proteomes" id="UP000664032"/>
    </source>
</evidence>
<evidence type="ECO:0000313" key="1">
    <source>
        <dbReference type="EMBL" id="KAH9481257.1"/>
    </source>
</evidence>